<proteinExistence type="predicted"/>
<dbReference type="PANTHER" id="PTHR30055:SF234">
    <property type="entry name" value="HTH-TYPE TRANSCRIPTIONAL REGULATOR BETI"/>
    <property type="match status" value="1"/>
</dbReference>
<protein>
    <submittedName>
        <fullName evidence="6">TetR family transcriptional regulator</fullName>
    </submittedName>
</protein>
<gene>
    <name evidence="6" type="ORF">HCR76_00675</name>
</gene>
<dbReference type="InterPro" id="IPR001647">
    <property type="entry name" value="HTH_TetR"/>
</dbReference>
<evidence type="ECO:0000259" key="5">
    <source>
        <dbReference type="Pfam" id="PF21597"/>
    </source>
</evidence>
<dbReference type="Gene3D" id="1.10.357.10">
    <property type="entry name" value="Tetracycline Repressor, domain 2"/>
    <property type="match status" value="1"/>
</dbReference>
<dbReference type="InterPro" id="IPR009057">
    <property type="entry name" value="Homeodomain-like_sf"/>
</dbReference>
<dbReference type="RefSeq" id="WP_166985869.1">
    <property type="nucleotide sequence ID" value="NZ_CP061169.1"/>
</dbReference>
<dbReference type="PANTHER" id="PTHR30055">
    <property type="entry name" value="HTH-TYPE TRANSCRIPTIONAL REGULATOR RUTR"/>
    <property type="match status" value="1"/>
</dbReference>
<dbReference type="InterPro" id="IPR036271">
    <property type="entry name" value="Tet_transcr_reg_TetR-rel_C_sf"/>
</dbReference>
<sequence>MSALRSDAARSRARILEVAKLENPDDLRFNHIAREAGVGVGTVYRHFPSAHALKEALTAETLAAMVQLSRDAAQEVDAAVALRAFVSAALQLQLEDGGLQAVLLSPDDEDSSVREMKHEIFATFTNVFNRARESGAVRRDVTVEQIEHLICGIEHAVRLGDAEHREVFLDILLTGLRS</sequence>
<dbReference type="SUPFAM" id="SSF48498">
    <property type="entry name" value="Tetracyclin repressor-like, C-terminal domain"/>
    <property type="match status" value="1"/>
</dbReference>
<dbReference type="Proteomes" id="UP000662814">
    <property type="component" value="Chromosome"/>
</dbReference>
<feature type="domain" description="HTH tetR-type" evidence="4">
    <location>
        <begin position="23"/>
        <end position="55"/>
    </location>
</feature>
<evidence type="ECO:0000313" key="7">
    <source>
        <dbReference type="Proteomes" id="UP000662814"/>
    </source>
</evidence>
<dbReference type="SUPFAM" id="SSF46689">
    <property type="entry name" value="Homeodomain-like"/>
    <property type="match status" value="1"/>
</dbReference>
<evidence type="ECO:0000313" key="6">
    <source>
        <dbReference type="EMBL" id="QPZ38662.1"/>
    </source>
</evidence>
<name>A0ABX6YIN3_9MICO</name>
<keyword evidence="2" id="KW-0238">DNA-binding</keyword>
<evidence type="ECO:0000259" key="4">
    <source>
        <dbReference type="Pfam" id="PF00440"/>
    </source>
</evidence>
<keyword evidence="1" id="KW-0805">Transcription regulation</keyword>
<keyword evidence="7" id="KW-1185">Reference proteome</keyword>
<dbReference type="InterPro" id="IPR049445">
    <property type="entry name" value="TetR_SbtR-like_C"/>
</dbReference>
<organism evidence="6 7">
    <name type="scientific">Paramicrobacterium chengjingii</name>
    <dbReference type="NCBI Taxonomy" id="2769067"/>
    <lineage>
        <taxon>Bacteria</taxon>
        <taxon>Bacillati</taxon>
        <taxon>Actinomycetota</taxon>
        <taxon>Actinomycetes</taxon>
        <taxon>Micrococcales</taxon>
        <taxon>Microbacteriaceae</taxon>
        <taxon>Paramicrobacterium</taxon>
    </lineage>
</organism>
<evidence type="ECO:0000256" key="2">
    <source>
        <dbReference type="ARBA" id="ARBA00023125"/>
    </source>
</evidence>
<evidence type="ECO:0000256" key="1">
    <source>
        <dbReference type="ARBA" id="ARBA00023015"/>
    </source>
</evidence>
<evidence type="ECO:0000256" key="3">
    <source>
        <dbReference type="ARBA" id="ARBA00023163"/>
    </source>
</evidence>
<dbReference type="Pfam" id="PF00440">
    <property type="entry name" value="TetR_N"/>
    <property type="match status" value="1"/>
</dbReference>
<dbReference type="EMBL" id="CP061169">
    <property type="protein sequence ID" value="QPZ38662.1"/>
    <property type="molecule type" value="Genomic_DNA"/>
</dbReference>
<dbReference type="Pfam" id="PF21597">
    <property type="entry name" value="TetR_C_43"/>
    <property type="match status" value="1"/>
</dbReference>
<feature type="domain" description="Transcriptional regulator SbtR-like C-terminal" evidence="5">
    <location>
        <begin position="79"/>
        <end position="177"/>
    </location>
</feature>
<accession>A0ABX6YIN3</accession>
<dbReference type="InterPro" id="IPR050109">
    <property type="entry name" value="HTH-type_TetR-like_transc_reg"/>
</dbReference>
<reference evidence="6 7" key="1">
    <citation type="submission" date="2020-12" db="EMBL/GenBank/DDBJ databases">
        <title>Microbacterium sp. HY060.</title>
        <authorList>
            <person name="Zhou J."/>
        </authorList>
    </citation>
    <scope>NUCLEOTIDE SEQUENCE [LARGE SCALE GENOMIC DNA]</scope>
    <source>
        <strain evidence="6 7">HY60</strain>
    </source>
</reference>
<keyword evidence="3" id="KW-0804">Transcription</keyword>